<feature type="compositionally biased region" description="Polar residues" evidence="1">
    <location>
        <begin position="255"/>
        <end position="265"/>
    </location>
</feature>
<name>A0ABQ7T1T6_PHRPL</name>
<dbReference type="InterPro" id="IPR049507">
    <property type="entry name" value="SHLD2_OB1"/>
</dbReference>
<evidence type="ECO:0000259" key="5">
    <source>
        <dbReference type="Pfam" id="PF22779"/>
    </source>
</evidence>
<dbReference type="Proteomes" id="UP000826234">
    <property type="component" value="Unassembled WGS sequence"/>
</dbReference>
<reference evidence="6 7" key="1">
    <citation type="journal article" date="2022" name="Gigascience">
        <title>A chromosome-level genome assembly and annotation of the desert horned lizard, Phrynosoma platyrhinos, provides insight into chromosomal rearrangements among reptiles.</title>
        <authorList>
            <person name="Koochekian N."/>
            <person name="Ascanio A."/>
            <person name="Farleigh K."/>
            <person name="Card D.C."/>
            <person name="Schield D.R."/>
            <person name="Castoe T.A."/>
            <person name="Jezkova T."/>
        </authorList>
    </citation>
    <scope>NUCLEOTIDE SEQUENCE [LARGE SCALE GENOMIC DNA]</scope>
    <source>
        <strain evidence="6">NK-2021</strain>
    </source>
</reference>
<gene>
    <name evidence="6" type="ORF">JD844_006223</name>
</gene>
<evidence type="ECO:0000313" key="6">
    <source>
        <dbReference type="EMBL" id="KAH0623462.1"/>
    </source>
</evidence>
<dbReference type="PANTHER" id="PTHR14495">
    <property type="entry name" value="SHIELDIN COMPLEX SUBUNIT 2"/>
    <property type="match status" value="1"/>
</dbReference>
<dbReference type="InterPro" id="IPR029715">
    <property type="entry name" value="FAM35A"/>
</dbReference>
<evidence type="ECO:0000259" key="3">
    <source>
        <dbReference type="Pfam" id="PF15793"/>
    </source>
</evidence>
<keyword evidence="2" id="KW-0812">Transmembrane</keyword>
<keyword evidence="2" id="KW-1133">Transmembrane helix</keyword>
<evidence type="ECO:0000256" key="2">
    <source>
        <dbReference type="SAM" id="Phobius"/>
    </source>
</evidence>
<comment type="caution">
    <text evidence="6">The sequence shown here is derived from an EMBL/GenBank/DDBJ whole genome shotgun (WGS) entry which is preliminary data.</text>
</comment>
<feature type="compositionally biased region" description="Polar residues" evidence="1">
    <location>
        <begin position="315"/>
        <end position="331"/>
    </location>
</feature>
<dbReference type="EMBL" id="JAIPUX010001880">
    <property type="protein sequence ID" value="KAH0623462.1"/>
    <property type="molecule type" value="Genomic_DNA"/>
</dbReference>
<feature type="region of interest" description="Disordered" evidence="1">
    <location>
        <begin position="255"/>
        <end position="274"/>
    </location>
</feature>
<feature type="domain" description="Shieldin complex subunit 2 second OB fold" evidence="5">
    <location>
        <begin position="624"/>
        <end position="704"/>
    </location>
</feature>
<proteinExistence type="predicted"/>
<evidence type="ECO:0000259" key="4">
    <source>
        <dbReference type="Pfam" id="PF21669"/>
    </source>
</evidence>
<feature type="domain" description="Shieldin complex subunit 2 C-terminal" evidence="3">
    <location>
        <begin position="761"/>
        <end position="926"/>
    </location>
</feature>
<dbReference type="PANTHER" id="PTHR14495:SF2">
    <property type="entry name" value="SHIELDIN COMPLEX SUBUNIT 2"/>
    <property type="match status" value="1"/>
</dbReference>
<dbReference type="Pfam" id="PF22779">
    <property type="entry name" value="OB_SHLD2_2nd"/>
    <property type="match status" value="1"/>
</dbReference>
<organism evidence="6 7">
    <name type="scientific">Phrynosoma platyrhinos</name>
    <name type="common">Desert horned lizard</name>
    <dbReference type="NCBI Taxonomy" id="52577"/>
    <lineage>
        <taxon>Eukaryota</taxon>
        <taxon>Metazoa</taxon>
        <taxon>Chordata</taxon>
        <taxon>Craniata</taxon>
        <taxon>Vertebrata</taxon>
        <taxon>Euteleostomi</taxon>
        <taxon>Lepidosauria</taxon>
        <taxon>Squamata</taxon>
        <taxon>Bifurcata</taxon>
        <taxon>Unidentata</taxon>
        <taxon>Episquamata</taxon>
        <taxon>Toxicofera</taxon>
        <taxon>Iguania</taxon>
        <taxon>Phrynosomatidae</taxon>
        <taxon>Phrynosomatinae</taxon>
        <taxon>Phrynosoma</taxon>
    </lineage>
</organism>
<feature type="domain" description="Shieldin complex subunit 2 first OB fold" evidence="4">
    <location>
        <begin position="534"/>
        <end position="591"/>
    </location>
</feature>
<sequence>MSRSPQIHIFFGAPILPTLLKKPKEDIYSAATTETWKKLCLSFAKDTFTLYTRKCKCPDHAEHQMPNSEALSIYSKDQLIPSFRTKCELVNLTACAADAESIKSFSSENKIGESTGNICHVSVNISTENQMNHLAYEHLLNPVKTDEEQSKQSEDNERAASYMIHNHSDFSPLPPSTSTVSKSVKSMEQDEKSPAFQCDHCQLLGQYLTIHCPQIMNKSKTEKPLHVCASLGVSTDTEYLSILTSSQVAFLSGTQAAGQNHTQSKSAKDKGVKLDKPCKDNEIVSDPLIQLNENASTYADIAEINCTQNYDSSPELFDSSSPVKENSTLKETSLEKNGGVPTHHLRSPDNKCNNEFCHTEPPKIGTLCSQGDWSAKRPRAFGDTLPTTNFRRGDHQQSKKAKSDYSSICPVVPIKEQSILGYKKAQKYPSLLKECLCKGQKYTVLVTVLHPCHIKEIQIKSGTKLPSNVPLATVVVFDQSEVQRKVMLWRAAAFWSLTVFPGDIILLTESVIYVRFKWIKAFHSLSIIANVIVHGLFFIADVILYENCWSGETMLQSTFTSQLLNLGSCSTVNQNEFSHVVNVNILQDLLAYVSSRHTYLEALPQRKIQTLNNIQHALLHQLEPDILVHAVMKIVNLTVLTDSTYSFKGERKRKIILTVEQVKDQNYTLVLWGALTALYHQLQRKRDHIWEFKYLFTKHNLVSGELELHTTPWSTLECLFDDDQRAVEFKEKFEKDAKPLMRVTSVAAHLVEKCSGIIQVKAHISELKFTVASSPRGEVVFDSNASLQHIHTSLALITYAGCAKCGFELQVDDNKIYKQCVSCLPSNKVRTFYRPALMTIEDGGYEIHVQVISELIRKMFLNIPAEWLSKTIEPSLDITYGMIVADLCHALLTDTKASYLMTIRSHFVLDENSYPLENDFHLLSFHLDL</sequence>
<evidence type="ECO:0008006" key="8">
    <source>
        <dbReference type="Google" id="ProtNLM"/>
    </source>
</evidence>
<evidence type="ECO:0000256" key="1">
    <source>
        <dbReference type="SAM" id="MobiDB-lite"/>
    </source>
</evidence>
<protein>
    <recommendedName>
        <fullName evidence="8">Shieldin complex subunit 2</fullName>
    </recommendedName>
</protein>
<dbReference type="InterPro" id="IPR031589">
    <property type="entry name" value="SHLD2_C"/>
</dbReference>
<evidence type="ECO:0000313" key="7">
    <source>
        <dbReference type="Proteomes" id="UP000826234"/>
    </source>
</evidence>
<keyword evidence="2" id="KW-0472">Membrane</keyword>
<dbReference type="Pfam" id="PF21669">
    <property type="entry name" value="SHLD2_OB1"/>
    <property type="match status" value="2"/>
</dbReference>
<dbReference type="InterPro" id="IPR053944">
    <property type="entry name" value="SHLD2_OB2"/>
</dbReference>
<feature type="transmembrane region" description="Helical" evidence="2">
    <location>
        <begin position="525"/>
        <end position="545"/>
    </location>
</feature>
<keyword evidence="7" id="KW-1185">Reference proteome</keyword>
<feature type="region of interest" description="Disordered" evidence="1">
    <location>
        <begin position="315"/>
        <end position="347"/>
    </location>
</feature>
<feature type="domain" description="Shieldin complex subunit 2 first OB fold" evidence="4">
    <location>
        <begin position="423"/>
        <end position="514"/>
    </location>
</feature>
<feature type="transmembrane region" description="Helical" evidence="2">
    <location>
        <begin position="487"/>
        <end position="513"/>
    </location>
</feature>
<dbReference type="Pfam" id="PF15793">
    <property type="entry name" value="SHLD2_C"/>
    <property type="match status" value="1"/>
</dbReference>
<accession>A0ABQ7T1T6</accession>